<evidence type="ECO:0000313" key="2">
    <source>
        <dbReference type="Proteomes" id="UP001249851"/>
    </source>
</evidence>
<keyword evidence="2" id="KW-1185">Reference proteome</keyword>
<reference evidence="1" key="2">
    <citation type="journal article" date="2023" name="Science">
        <title>Genomic signatures of disease resistance in endangered staghorn corals.</title>
        <authorList>
            <person name="Vollmer S.V."/>
            <person name="Selwyn J.D."/>
            <person name="Despard B.A."/>
            <person name="Roesel C.L."/>
        </authorList>
    </citation>
    <scope>NUCLEOTIDE SEQUENCE</scope>
    <source>
        <strain evidence="1">K2</strain>
    </source>
</reference>
<reference evidence="1" key="1">
    <citation type="journal article" date="2023" name="G3 (Bethesda)">
        <title>Whole genome assembly and annotation of the endangered Caribbean coral Acropora cervicornis.</title>
        <authorList>
            <person name="Selwyn J.D."/>
            <person name="Vollmer S.V."/>
        </authorList>
    </citation>
    <scope>NUCLEOTIDE SEQUENCE</scope>
    <source>
        <strain evidence="1">K2</strain>
    </source>
</reference>
<accession>A0AAD9QWP4</accession>
<protein>
    <submittedName>
        <fullName evidence="1">Uncharacterized protein</fullName>
    </submittedName>
</protein>
<evidence type="ECO:0000313" key="1">
    <source>
        <dbReference type="EMBL" id="KAK2568703.1"/>
    </source>
</evidence>
<proteinExistence type="predicted"/>
<organism evidence="1 2">
    <name type="scientific">Acropora cervicornis</name>
    <name type="common">Staghorn coral</name>
    <dbReference type="NCBI Taxonomy" id="6130"/>
    <lineage>
        <taxon>Eukaryota</taxon>
        <taxon>Metazoa</taxon>
        <taxon>Cnidaria</taxon>
        <taxon>Anthozoa</taxon>
        <taxon>Hexacorallia</taxon>
        <taxon>Scleractinia</taxon>
        <taxon>Astrocoeniina</taxon>
        <taxon>Acroporidae</taxon>
        <taxon>Acropora</taxon>
    </lineage>
</organism>
<sequence length="63" mass="7619">MRKKRPQRQEILLRNSRRRIEVVFEGKGEEECVILEWKICNESVSCIFPRVDIYLINGKHDEM</sequence>
<name>A0AAD9QWP4_ACRCE</name>
<dbReference type="EMBL" id="JARQWQ010000011">
    <property type="protein sequence ID" value="KAK2568703.1"/>
    <property type="molecule type" value="Genomic_DNA"/>
</dbReference>
<comment type="caution">
    <text evidence="1">The sequence shown here is derived from an EMBL/GenBank/DDBJ whole genome shotgun (WGS) entry which is preliminary data.</text>
</comment>
<dbReference type="Proteomes" id="UP001249851">
    <property type="component" value="Unassembled WGS sequence"/>
</dbReference>
<dbReference type="AlphaFoldDB" id="A0AAD9QWP4"/>
<gene>
    <name evidence="1" type="ORF">P5673_006696</name>
</gene>